<dbReference type="GO" id="GO:0071949">
    <property type="term" value="F:FAD binding"/>
    <property type="evidence" value="ECO:0007669"/>
    <property type="project" value="InterPro"/>
</dbReference>
<dbReference type="Pfam" id="PF01494">
    <property type="entry name" value="FAD_binding_3"/>
    <property type="match status" value="1"/>
</dbReference>
<dbReference type="InterPro" id="IPR050493">
    <property type="entry name" value="FAD-dep_Monooxygenase_BioMet"/>
</dbReference>
<comment type="caution">
    <text evidence="4">The sequence shown here is derived from an EMBL/GenBank/DDBJ whole genome shotgun (WGS) entry which is preliminary data.</text>
</comment>
<reference evidence="4 5" key="1">
    <citation type="submission" date="2021-03" db="EMBL/GenBank/DDBJ databases">
        <title>Whole genome shotgun sequence of Actinoplanes toevensis NBRC 105298.</title>
        <authorList>
            <person name="Komaki H."/>
            <person name="Tamura T."/>
        </authorList>
    </citation>
    <scope>NUCLEOTIDE SEQUENCE [LARGE SCALE GENOMIC DNA]</scope>
    <source>
        <strain evidence="4 5">NBRC 105298</strain>
    </source>
</reference>
<keyword evidence="2" id="KW-0503">Monooxygenase</keyword>
<dbReference type="PRINTS" id="PR00420">
    <property type="entry name" value="RNGMNOXGNASE"/>
</dbReference>
<evidence type="ECO:0000256" key="2">
    <source>
        <dbReference type="ARBA" id="ARBA00023033"/>
    </source>
</evidence>
<proteinExistence type="predicted"/>
<dbReference type="RefSeq" id="WP_213006187.1">
    <property type="nucleotide sequence ID" value="NZ_BOQN01000024.1"/>
</dbReference>
<protein>
    <submittedName>
        <fullName evidence="4">FAD-dependent oxidoreductase</fullName>
    </submittedName>
</protein>
<dbReference type="SUPFAM" id="SSF51905">
    <property type="entry name" value="FAD/NAD(P)-binding domain"/>
    <property type="match status" value="1"/>
</dbReference>
<evidence type="ECO:0000313" key="4">
    <source>
        <dbReference type="EMBL" id="GIM90258.1"/>
    </source>
</evidence>
<dbReference type="Gene3D" id="3.50.50.60">
    <property type="entry name" value="FAD/NAD(P)-binding domain"/>
    <property type="match status" value="1"/>
</dbReference>
<dbReference type="AlphaFoldDB" id="A0A919W4M3"/>
<accession>A0A919W4M3</accession>
<dbReference type="InterPro" id="IPR002938">
    <property type="entry name" value="FAD-bd"/>
</dbReference>
<dbReference type="GO" id="GO:0004497">
    <property type="term" value="F:monooxygenase activity"/>
    <property type="evidence" value="ECO:0007669"/>
    <property type="project" value="UniProtKB-KW"/>
</dbReference>
<keyword evidence="5" id="KW-1185">Reference proteome</keyword>
<feature type="domain" description="FAD-binding" evidence="3">
    <location>
        <begin position="6"/>
        <end position="338"/>
    </location>
</feature>
<sequence>MTRVRTVAVIGGGIAGPVAALALRKAGIEATVYESHPTTADGVGGTIAIAPNGMAALDIVGAAAPAAEVSWPVHRQVMTVGRKRLDLPGLAGAGPLHVVQRSDLYRILAADVPIQYGKRLVNAVQGAGGVTAAFADGDEIEADVLIGADGVHSTVRRLIDPAAPGPHFTGMVAMEGRSPLTVPEEPGTMIFAFGKRGFYLYGPALGGGTTFGVNLPHRPLTVAEARAIPSPRWKETLLEVYGSDTPGGDLIRALPAEELTVNGALHIMPPVPHWYRGRMVLTGDAVHAPSNSSGQGASLSIESAIELAQCLRDIPDVTDAFRHYESLRRARVEKVAARAARTNSVKAPGPIGRALMPIIMRAFMRFAMNPEKVIGPEQRYRIDWAKTL</sequence>
<gene>
    <name evidence="4" type="ORF">Ato02nite_020510</name>
</gene>
<dbReference type="PANTHER" id="PTHR13789:SF309">
    <property type="entry name" value="PUTATIVE (AFU_ORTHOLOGUE AFUA_6G14510)-RELATED"/>
    <property type="match status" value="1"/>
</dbReference>
<evidence type="ECO:0000259" key="3">
    <source>
        <dbReference type="Pfam" id="PF01494"/>
    </source>
</evidence>
<evidence type="ECO:0000313" key="5">
    <source>
        <dbReference type="Proteomes" id="UP000677082"/>
    </source>
</evidence>
<organism evidence="4 5">
    <name type="scientific">Paractinoplanes toevensis</name>
    <dbReference type="NCBI Taxonomy" id="571911"/>
    <lineage>
        <taxon>Bacteria</taxon>
        <taxon>Bacillati</taxon>
        <taxon>Actinomycetota</taxon>
        <taxon>Actinomycetes</taxon>
        <taxon>Micromonosporales</taxon>
        <taxon>Micromonosporaceae</taxon>
        <taxon>Paractinoplanes</taxon>
    </lineage>
</organism>
<dbReference type="InterPro" id="IPR036188">
    <property type="entry name" value="FAD/NAD-bd_sf"/>
</dbReference>
<dbReference type="EMBL" id="BOQN01000024">
    <property type="protein sequence ID" value="GIM90258.1"/>
    <property type="molecule type" value="Genomic_DNA"/>
</dbReference>
<name>A0A919W4M3_9ACTN</name>
<dbReference type="Proteomes" id="UP000677082">
    <property type="component" value="Unassembled WGS sequence"/>
</dbReference>
<keyword evidence="1" id="KW-0560">Oxidoreductase</keyword>
<evidence type="ECO:0000256" key="1">
    <source>
        <dbReference type="ARBA" id="ARBA00023002"/>
    </source>
</evidence>
<dbReference type="PANTHER" id="PTHR13789">
    <property type="entry name" value="MONOOXYGENASE"/>
    <property type="match status" value="1"/>
</dbReference>